<accession>A0A533I8F4</accession>
<dbReference type="InterPro" id="IPR005586">
    <property type="entry name" value="ABC_trans_aux"/>
</dbReference>
<feature type="signal peptide" evidence="1">
    <location>
        <begin position="1"/>
        <end position="18"/>
    </location>
</feature>
<organism evidence="3 4">
    <name type="scientific">Paracoccus denitrificans</name>
    <dbReference type="NCBI Taxonomy" id="266"/>
    <lineage>
        <taxon>Bacteria</taxon>
        <taxon>Pseudomonadati</taxon>
        <taxon>Pseudomonadota</taxon>
        <taxon>Alphaproteobacteria</taxon>
        <taxon>Rhodobacterales</taxon>
        <taxon>Paracoccaceae</taxon>
        <taxon>Paracoccus</taxon>
    </lineage>
</organism>
<proteinExistence type="predicted"/>
<dbReference type="SUPFAM" id="SSF159594">
    <property type="entry name" value="XCC0632-like"/>
    <property type="match status" value="1"/>
</dbReference>
<dbReference type="AlphaFoldDB" id="A0A533I8F4"/>
<sequence length="214" mass="22253">MNRLNTLIALAAAGFGLAACGNGTGTAHYIIDPPTSTQRSGDQLGATELKDVSLPDYAAADEIAWQGADGAVRSSTKILWADTPERAFTITLAAEISEISGGSVVPEPWPFPSPPQHRLDVRVEQALASNDGYFHLKGRYFVSAEGAGAGSHHTRVFDISVPVNQNEPQSVADAASVSITMLAEQIAALGGPGTTIVATEPAAADPYADLPPLF</sequence>
<protein>
    <recommendedName>
        <fullName evidence="2">ABC-type transport auxiliary lipoprotein component domain-containing protein</fullName>
    </recommendedName>
</protein>
<evidence type="ECO:0000313" key="4">
    <source>
        <dbReference type="Proteomes" id="UP000315344"/>
    </source>
</evidence>
<dbReference type="PROSITE" id="PS51257">
    <property type="entry name" value="PROKAR_LIPOPROTEIN"/>
    <property type="match status" value="1"/>
</dbReference>
<feature type="domain" description="ABC-type transport auxiliary lipoprotein component" evidence="2">
    <location>
        <begin position="34"/>
        <end position="187"/>
    </location>
</feature>
<gene>
    <name evidence="3" type="ORF">DI616_09930</name>
</gene>
<name>A0A533I8F4_PARDE</name>
<dbReference type="Gene3D" id="3.40.50.10610">
    <property type="entry name" value="ABC-type transport auxiliary lipoprotein component"/>
    <property type="match status" value="1"/>
</dbReference>
<dbReference type="EMBL" id="VAFL01000006">
    <property type="protein sequence ID" value="TKW66797.1"/>
    <property type="molecule type" value="Genomic_DNA"/>
</dbReference>
<evidence type="ECO:0000256" key="1">
    <source>
        <dbReference type="SAM" id="SignalP"/>
    </source>
</evidence>
<feature type="chain" id="PRO_5021786509" description="ABC-type transport auxiliary lipoprotein component domain-containing protein" evidence="1">
    <location>
        <begin position="19"/>
        <end position="214"/>
    </location>
</feature>
<evidence type="ECO:0000313" key="3">
    <source>
        <dbReference type="EMBL" id="TKW66797.1"/>
    </source>
</evidence>
<evidence type="ECO:0000259" key="2">
    <source>
        <dbReference type="Pfam" id="PF03886"/>
    </source>
</evidence>
<dbReference type="Proteomes" id="UP000315344">
    <property type="component" value="Unassembled WGS sequence"/>
</dbReference>
<comment type="caution">
    <text evidence="3">The sequence shown here is derived from an EMBL/GenBank/DDBJ whole genome shotgun (WGS) entry which is preliminary data.</text>
</comment>
<keyword evidence="1" id="KW-0732">Signal</keyword>
<reference evidence="3 4" key="1">
    <citation type="journal article" date="2017" name="Nat. Commun.">
        <title>In situ click chemistry generation of cyclooxygenase-2 inhibitors.</title>
        <authorList>
            <person name="Bhardwaj A."/>
            <person name="Kaur J."/>
            <person name="Wuest M."/>
            <person name="Wuest F."/>
        </authorList>
    </citation>
    <scope>NUCLEOTIDE SEQUENCE [LARGE SCALE GENOMIC DNA]</scope>
    <source>
        <strain evidence="3">S2_012_000_R3_94</strain>
    </source>
</reference>
<dbReference type="Pfam" id="PF03886">
    <property type="entry name" value="ABC_trans_aux"/>
    <property type="match status" value="1"/>
</dbReference>